<gene>
    <name evidence="2" type="ORF">J2X20_000076</name>
</gene>
<dbReference type="PANTHER" id="PTHR35525:SF3">
    <property type="entry name" value="BLL6575 PROTEIN"/>
    <property type="match status" value="1"/>
</dbReference>
<evidence type="ECO:0000313" key="2">
    <source>
        <dbReference type="EMBL" id="MDR7267447.1"/>
    </source>
</evidence>
<dbReference type="InterPro" id="IPR023286">
    <property type="entry name" value="ABATE_dom_sf"/>
</dbReference>
<dbReference type="Gene3D" id="1.10.3300.10">
    <property type="entry name" value="Jann2411-like domain"/>
    <property type="match status" value="1"/>
</dbReference>
<evidence type="ECO:0000313" key="3">
    <source>
        <dbReference type="Proteomes" id="UP001180453"/>
    </source>
</evidence>
<feature type="domain" description="Zinc finger CGNR" evidence="1">
    <location>
        <begin position="127"/>
        <end position="169"/>
    </location>
</feature>
<dbReference type="Proteomes" id="UP001180453">
    <property type="component" value="Unassembled WGS sequence"/>
</dbReference>
<sequence length="175" mass="18656">MDLVNELVVAQAEAAQPDRALVATLKRIFAIDPPSVAGVKAAHVPELTQLAQRLHAVFAGLARGDVDAAARGLNELLARHPAQPHLAKEDGVWRLHHHPADAPLVPMWTAICAEGLARVVGLPSAQRLGTCERPGCGRVFVDVSKNASRRFCSQACQNRVKAASFRARQAAGKAT</sequence>
<protein>
    <submittedName>
        <fullName evidence="2">RNA-binding Zn ribbon-like protein</fullName>
    </submittedName>
</protein>
<dbReference type="Pfam" id="PF11706">
    <property type="entry name" value="zf-CGNR"/>
    <property type="match status" value="1"/>
</dbReference>
<dbReference type="SUPFAM" id="SSF160904">
    <property type="entry name" value="Jann2411-like"/>
    <property type="match status" value="1"/>
</dbReference>
<comment type="caution">
    <text evidence="2">The sequence shown here is derived from an EMBL/GenBank/DDBJ whole genome shotgun (WGS) entry which is preliminary data.</text>
</comment>
<dbReference type="InterPro" id="IPR010852">
    <property type="entry name" value="ABATE"/>
</dbReference>
<evidence type="ECO:0000259" key="1">
    <source>
        <dbReference type="Pfam" id="PF11706"/>
    </source>
</evidence>
<accession>A0ABU1YF16</accession>
<dbReference type="RefSeq" id="WP_310259191.1">
    <property type="nucleotide sequence ID" value="NZ_JAVDXU010000001.1"/>
</dbReference>
<proteinExistence type="predicted"/>
<reference evidence="2 3" key="1">
    <citation type="submission" date="2023-07" db="EMBL/GenBank/DDBJ databases">
        <title>Sorghum-associated microbial communities from plants grown in Nebraska, USA.</title>
        <authorList>
            <person name="Schachtman D."/>
        </authorList>
    </citation>
    <scope>NUCLEOTIDE SEQUENCE [LARGE SCALE GENOMIC DNA]</scope>
    <source>
        <strain evidence="2 3">BE314</strain>
    </source>
</reference>
<dbReference type="InterPro" id="IPR021005">
    <property type="entry name" value="Znf_CGNR"/>
</dbReference>
<organism evidence="2 3">
    <name type="scientific">Roseateles saccharophilus</name>
    <name type="common">Pseudomonas saccharophila</name>
    <dbReference type="NCBI Taxonomy" id="304"/>
    <lineage>
        <taxon>Bacteria</taxon>
        <taxon>Pseudomonadati</taxon>
        <taxon>Pseudomonadota</taxon>
        <taxon>Betaproteobacteria</taxon>
        <taxon>Burkholderiales</taxon>
        <taxon>Sphaerotilaceae</taxon>
        <taxon>Roseateles</taxon>
    </lineage>
</organism>
<keyword evidence="3" id="KW-1185">Reference proteome</keyword>
<dbReference type="PANTHER" id="PTHR35525">
    <property type="entry name" value="BLL6575 PROTEIN"/>
    <property type="match status" value="1"/>
</dbReference>
<name>A0ABU1YF16_ROSSA</name>
<dbReference type="EMBL" id="JAVDXU010000001">
    <property type="protein sequence ID" value="MDR7267447.1"/>
    <property type="molecule type" value="Genomic_DNA"/>
</dbReference>